<protein>
    <submittedName>
        <fullName evidence="3">PiggyBac transposable element-derived protein 2</fullName>
    </submittedName>
</protein>
<dbReference type="EMBL" id="WJQU01000004">
    <property type="protein sequence ID" value="KAJ6636741.1"/>
    <property type="molecule type" value="Genomic_DNA"/>
</dbReference>
<dbReference type="OrthoDB" id="7920630at2759"/>
<evidence type="ECO:0000256" key="1">
    <source>
        <dbReference type="SAM" id="MobiDB-lite"/>
    </source>
</evidence>
<dbReference type="InterPro" id="IPR029526">
    <property type="entry name" value="PGBD"/>
</dbReference>
<evidence type="ECO:0000259" key="2">
    <source>
        <dbReference type="Pfam" id="PF13843"/>
    </source>
</evidence>
<evidence type="ECO:0000313" key="4">
    <source>
        <dbReference type="Proteomes" id="UP001151699"/>
    </source>
</evidence>
<name>A0A9Q0MRP8_9DIPT</name>
<dbReference type="AlphaFoldDB" id="A0A9Q0MRP8"/>
<feature type="domain" description="PiggyBac transposable element-derived protein" evidence="2">
    <location>
        <begin position="331"/>
        <end position="624"/>
    </location>
</feature>
<dbReference type="PANTHER" id="PTHR47055">
    <property type="entry name" value="DDE_TNP_1_7 DOMAIN-CONTAINING PROTEIN"/>
    <property type="match status" value="1"/>
</dbReference>
<dbReference type="GO" id="GO:0043565">
    <property type="term" value="F:sequence-specific DNA binding"/>
    <property type="evidence" value="ECO:0007669"/>
    <property type="project" value="TreeGrafter"/>
</dbReference>
<accession>A0A9Q0MRP8</accession>
<dbReference type="Proteomes" id="UP001151699">
    <property type="component" value="Chromosome C"/>
</dbReference>
<organism evidence="3 4">
    <name type="scientific">Pseudolycoriella hygida</name>
    <dbReference type="NCBI Taxonomy" id="35572"/>
    <lineage>
        <taxon>Eukaryota</taxon>
        <taxon>Metazoa</taxon>
        <taxon>Ecdysozoa</taxon>
        <taxon>Arthropoda</taxon>
        <taxon>Hexapoda</taxon>
        <taxon>Insecta</taxon>
        <taxon>Pterygota</taxon>
        <taxon>Neoptera</taxon>
        <taxon>Endopterygota</taxon>
        <taxon>Diptera</taxon>
        <taxon>Nematocera</taxon>
        <taxon>Sciaroidea</taxon>
        <taxon>Sciaridae</taxon>
        <taxon>Pseudolycoriella</taxon>
    </lineage>
</organism>
<gene>
    <name evidence="3" type="primary">PGBD2_1</name>
    <name evidence="3" type="ORF">Bhyg_15335</name>
</gene>
<feature type="region of interest" description="Disordered" evidence="1">
    <location>
        <begin position="164"/>
        <end position="183"/>
    </location>
</feature>
<feature type="compositionally biased region" description="Polar residues" evidence="1">
    <location>
        <begin position="260"/>
        <end position="281"/>
    </location>
</feature>
<proteinExistence type="predicted"/>
<evidence type="ECO:0000313" key="3">
    <source>
        <dbReference type="EMBL" id="KAJ6636741.1"/>
    </source>
</evidence>
<sequence>KSNAGTGNLAKHLQKKHTDDIVLDGFETDNGIFVFSQEKFRKALIKWIVICDQPFTEPQQQSFVELVQSLNPNAELISDKTVRADIIATYEEMLGELKASLCKIPGKISISLDGWTSRNILPFLAIRRHWFDVDWNYHSILFDFSYIHVEDLLALLKVPHPEADDDADDRDLETEQSDSDNFSENELYDHEHAMYVALPPAHVESENESVAFTRTMSPKRRYVLRRAAKKVQLKNKINRRAAPKTCDTKTSKKCAKNVRRSQTSGINDNKSVNPTKNSAPTSPKRVKFRAAKNVRVNSENIKKNRWISGDFEKTTKFPNRAKDYDKYSSLSPTELFELFFTEYIWEHIQAETTKYALSVNCTDPKIDVSELKCFFGILIVSGYNVLPGKKFLWDCGSDMRNEFVSDSMRRERFITIMRFMHWADNSQMSLVDKVWKVRPVVDMLQTKFLENFVPTEHLNYDESMIKYYGRHSMKQLIRGKPIRFGYKVWCMNAENGYLISFEIYQGAGPKPNEAYNMLYGKCTAPLVKMLDNLPEKDLPYQIFTDNLFTSVNLMTSIRKRGYGVTGTVRKNRLPNDLTLPTKTEMDKKNRGSFESAICRDDGYMVVRWKDNAVVTMASTTYGVHPLSTALRYSKTEKK</sequence>
<feature type="region of interest" description="Disordered" evidence="1">
    <location>
        <begin position="242"/>
        <end position="285"/>
    </location>
</feature>
<dbReference type="InterPro" id="IPR052638">
    <property type="entry name" value="PiggyBac_TE-derived"/>
</dbReference>
<reference evidence="3" key="1">
    <citation type="submission" date="2022-07" db="EMBL/GenBank/DDBJ databases">
        <authorList>
            <person name="Trinca V."/>
            <person name="Uliana J.V.C."/>
            <person name="Torres T.T."/>
            <person name="Ward R.J."/>
            <person name="Monesi N."/>
        </authorList>
    </citation>
    <scope>NUCLEOTIDE SEQUENCE</scope>
    <source>
        <strain evidence="3">HSMRA1968</strain>
        <tissue evidence="3">Whole embryos</tissue>
    </source>
</reference>
<dbReference type="Pfam" id="PF13843">
    <property type="entry name" value="DDE_Tnp_1_7"/>
    <property type="match status" value="1"/>
</dbReference>
<keyword evidence="4" id="KW-1185">Reference proteome</keyword>
<comment type="caution">
    <text evidence="3">The sequence shown here is derived from an EMBL/GenBank/DDBJ whole genome shotgun (WGS) entry which is preliminary data.</text>
</comment>
<dbReference type="PANTHER" id="PTHR47055:SF3">
    <property type="entry name" value="PHORBOL-ESTER_DAG-TYPE DOMAIN-CONTAINING PROTEIN"/>
    <property type="match status" value="1"/>
</dbReference>
<feature type="non-terminal residue" evidence="3">
    <location>
        <position position="1"/>
    </location>
</feature>